<comment type="caution">
    <text evidence="3">The sequence shown here is derived from an EMBL/GenBank/DDBJ whole genome shotgun (WGS) entry which is preliminary data.</text>
</comment>
<feature type="repeat" description="WD" evidence="1">
    <location>
        <begin position="392"/>
        <end position="433"/>
    </location>
</feature>
<dbReference type="PROSITE" id="PS50294">
    <property type="entry name" value="WD_REPEATS_REGION"/>
    <property type="match status" value="1"/>
</dbReference>
<accession>A0A2P4XYL2</accession>
<dbReference type="Gene3D" id="2.130.10.10">
    <property type="entry name" value="YVTN repeat-like/Quinoprotein amine dehydrogenase"/>
    <property type="match status" value="3"/>
</dbReference>
<gene>
    <name evidence="3" type="ORF">PHPALM_12874</name>
</gene>
<dbReference type="PROSITE" id="PS50082">
    <property type="entry name" value="WD_REPEATS_2"/>
    <property type="match status" value="2"/>
</dbReference>
<feature type="repeat" description="WD" evidence="1">
    <location>
        <begin position="217"/>
        <end position="256"/>
    </location>
</feature>
<dbReference type="PANTHER" id="PTHR13743:SF123">
    <property type="entry name" value="PROTEIN FAN"/>
    <property type="match status" value="1"/>
</dbReference>
<reference evidence="3 4" key="1">
    <citation type="journal article" date="2017" name="Genome Biol. Evol.">
        <title>Phytophthora megakarya and P. palmivora, closely related causal agents of cacao black pod rot, underwent increases in genome sizes and gene numbers by different mechanisms.</title>
        <authorList>
            <person name="Ali S.S."/>
            <person name="Shao J."/>
            <person name="Lary D.J."/>
            <person name="Kronmiller B."/>
            <person name="Shen D."/>
            <person name="Strem M.D."/>
            <person name="Amoako-Attah I."/>
            <person name="Akrofi A.Y."/>
            <person name="Begoude B.A."/>
            <person name="Ten Hoopen G.M."/>
            <person name="Coulibaly K."/>
            <person name="Kebe B.I."/>
            <person name="Melnick R.L."/>
            <person name="Guiltinan M.J."/>
            <person name="Tyler B.M."/>
            <person name="Meinhardt L.W."/>
            <person name="Bailey B.A."/>
        </authorList>
    </citation>
    <scope>NUCLEOTIDE SEQUENCE [LARGE SCALE GENOMIC DNA]</scope>
    <source>
        <strain evidence="4">sbr112.9</strain>
    </source>
</reference>
<dbReference type="SMART" id="SM00320">
    <property type="entry name" value="WD40"/>
    <property type="match status" value="7"/>
</dbReference>
<dbReference type="Pfam" id="PF00400">
    <property type="entry name" value="WD40"/>
    <property type="match status" value="4"/>
</dbReference>
<name>A0A2P4XYL2_9STRA</name>
<protein>
    <submittedName>
        <fullName evidence="3">Uncharacterized protein</fullName>
    </submittedName>
</protein>
<evidence type="ECO:0000313" key="4">
    <source>
        <dbReference type="Proteomes" id="UP000237271"/>
    </source>
</evidence>
<dbReference type="InterPro" id="IPR050865">
    <property type="entry name" value="BEACH_Domain"/>
</dbReference>
<dbReference type="EMBL" id="NCKW01006864">
    <property type="protein sequence ID" value="POM70653.1"/>
    <property type="molecule type" value="Genomic_DNA"/>
</dbReference>
<feature type="compositionally biased region" description="Basic residues" evidence="2">
    <location>
        <begin position="461"/>
        <end position="470"/>
    </location>
</feature>
<dbReference type="PANTHER" id="PTHR13743">
    <property type="entry name" value="BEIGE/BEACH-RELATED"/>
    <property type="match status" value="1"/>
</dbReference>
<keyword evidence="1" id="KW-0853">WD repeat</keyword>
<sequence length="490" mass="55027">MREKGELKWLPPIYSYHRELWYLVATNPHGGTFDFSVQPRREVILSAFEDDEDSEDEPEGDDMLNHHRKNRHRYSLVCFQTPWKRLPIAIEGLSKQLWGNISSGKSPKKWRWRSRLRTKYSLLASWSWKQISSTQLHNGEVTSTILSKDESFLLTTSKDSSLKLSSTHNVTKFQEVSGEFALSCCDISPDESVVLVGSWDNSVYMHSLTTGLVLDKVFAHSDGISAIRVLQDRFFTSSWDSTIKLWRYTSRYIIATPIRTFVDCEESVLCLDVSRDGRYGAAGTRIGSVYLFDLRAAVLHNRVKASSLHGGGISSIAFSEDNESYICVTVQSELLQFNLRGEKLWCMDIRTSGQVRCFDSDGKYAVGGTTAGKILFWKLHEQAGMELVYEIPQAHDSSISSLTVGCSGSTLVSGAVDGSVHVWKLQKKTPMSCTSASQPLLTTPTLHYGSIQTSSTSTSTKRTKISRRSSHQRYIPNTTVQFAEAGCLEY</sequence>
<dbReference type="AlphaFoldDB" id="A0A2P4XYL2"/>
<evidence type="ECO:0000313" key="3">
    <source>
        <dbReference type="EMBL" id="POM70653.1"/>
    </source>
</evidence>
<dbReference type="InterPro" id="IPR036322">
    <property type="entry name" value="WD40_repeat_dom_sf"/>
</dbReference>
<dbReference type="OrthoDB" id="538223at2759"/>
<dbReference type="InterPro" id="IPR015943">
    <property type="entry name" value="WD40/YVTN_repeat-like_dom_sf"/>
</dbReference>
<dbReference type="InterPro" id="IPR001680">
    <property type="entry name" value="WD40_rpt"/>
</dbReference>
<dbReference type="SUPFAM" id="SSF50978">
    <property type="entry name" value="WD40 repeat-like"/>
    <property type="match status" value="1"/>
</dbReference>
<feature type="region of interest" description="Disordered" evidence="2">
    <location>
        <begin position="450"/>
        <end position="470"/>
    </location>
</feature>
<proteinExistence type="predicted"/>
<feature type="compositionally biased region" description="Low complexity" evidence="2">
    <location>
        <begin position="450"/>
        <end position="460"/>
    </location>
</feature>
<dbReference type="Proteomes" id="UP000237271">
    <property type="component" value="Unassembled WGS sequence"/>
</dbReference>
<keyword evidence="4" id="KW-1185">Reference proteome</keyword>
<evidence type="ECO:0000256" key="2">
    <source>
        <dbReference type="SAM" id="MobiDB-lite"/>
    </source>
</evidence>
<organism evidence="3 4">
    <name type="scientific">Phytophthora palmivora</name>
    <dbReference type="NCBI Taxonomy" id="4796"/>
    <lineage>
        <taxon>Eukaryota</taxon>
        <taxon>Sar</taxon>
        <taxon>Stramenopiles</taxon>
        <taxon>Oomycota</taxon>
        <taxon>Peronosporomycetes</taxon>
        <taxon>Peronosporales</taxon>
        <taxon>Peronosporaceae</taxon>
        <taxon>Phytophthora</taxon>
    </lineage>
</organism>
<evidence type="ECO:0000256" key="1">
    <source>
        <dbReference type="PROSITE-ProRule" id="PRU00221"/>
    </source>
</evidence>